<accession>A0ABR3EMW1</accession>
<sequence>MANEVGMGVVGVLLRPGDTLLMRPCTFHYVVTLENSLCHGSHFYCASTMGDTCYGILHTFTHPGSITNQPDTEHRATLARMVIFWRKRIVDLDYYSSNGEDADMVEDVLNIKTFGGFLDFLGVYNIIVLGQLIWYDDEPPKKSLIALHNEARTAADDILAYIDKKAAVHLINMDRGQTQDWTYHDDLDPLDEGISRVLDIRNKHLTHQVLSLHHALKRGDKKRAKAFMDAVLGDMDRFPRDIREEIQKRLGEKLKDPSYHWLPRYREDGKQWAMTWQKKNGHWVIAPDSEDDPYSELRNAARKSSEERATSEDIPPPYSEQDMSLSSQDAVATREKGKKKADLNEDGGMD</sequence>
<keyword evidence="3" id="KW-1185">Reference proteome</keyword>
<dbReference type="EMBL" id="JBAHYK010002919">
    <property type="protein sequence ID" value="KAL0564219.1"/>
    <property type="molecule type" value="Genomic_DNA"/>
</dbReference>
<gene>
    <name evidence="2" type="ORF">V5O48_017835</name>
</gene>
<proteinExistence type="predicted"/>
<evidence type="ECO:0008006" key="4">
    <source>
        <dbReference type="Google" id="ProtNLM"/>
    </source>
</evidence>
<evidence type="ECO:0000313" key="3">
    <source>
        <dbReference type="Proteomes" id="UP001465976"/>
    </source>
</evidence>
<name>A0ABR3EMW1_9AGAR</name>
<reference evidence="2 3" key="1">
    <citation type="submission" date="2024-02" db="EMBL/GenBank/DDBJ databases">
        <title>A draft genome for the cacao thread blight pathogen Marasmius crinis-equi.</title>
        <authorList>
            <person name="Cohen S.P."/>
            <person name="Baruah I.K."/>
            <person name="Amoako-Attah I."/>
            <person name="Bukari Y."/>
            <person name="Meinhardt L.W."/>
            <person name="Bailey B.A."/>
        </authorList>
    </citation>
    <scope>NUCLEOTIDE SEQUENCE [LARGE SCALE GENOMIC DNA]</scope>
    <source>
        <strain evidence="2 3">GH-76</strain>
    </source>
</reference>
<organism evidence="2 3">
    <name type="scientific">Marasmius crinis-equi</name>
    <dbReference type="NCBI Taxonomy" id="585013"/>
    <lineage>
        <taxon>Eukaryota</taxon>
        <taxon>Fungi</taxon>
        <taxon>Dikarya</taxon>
        <taxon>Basidiomycota</taxon>
        <taxon>Agaricomycotina</taxon>
        <taxon>Agaricomycetes</taxon>
        <taxon>Agaricomycetidae</taxon>
        <taxon>Agaricales</taxon>
        <taxon>Marasmiineae</taxon>
        <taxon>Marasmiaceae</taxon>
        <taxon>Marasmius</taxon>
    </lineage>
</organism>
<feature type="region of interest" description="Disordered" evidence="1">
    <location>
        <begin position="287"/>
        <end position="350"/>
    </location>
</feature>
<feature type="compositionally biased region" description="Basic and acidic residues" evidence="1">
    <location>
        <begin position="332"/>
        <end position="343"/>
    </location>
</feature>
<feature type="non-terminal residue" evidence="2">
    <location>
        <position position="350"/>
    </location>
</feature>
<evidence type="ECO:0000313" key="2">
    <source>
        <dbReference type="EMBL" id="KAL0564219.1"/>
    </source>
</evidence>
<feature type="compositionally biased region" description="Polar residues" evidence="1">
    <location>
        <begin position="321"/>
        <end position="330"/>
    </location>
</feature>
<protein>
    <recommendedName>
        <fullName evidence="4">JmjC domain-containing protein</fullName>
    </recommendedName>
</protein>
<dbReference type="Proteomes" id="UP001465976">
    <property type="component" value="Unassembled WGS sequence"/>
</dbReference>
<comment type="caution">
    <text evidence="2">The sequence shown here is derived from an EMBL/GenBank/DDBJ whole genome shotgun (WGS) entry which is preliminary data.</text>
</comment>
<evidence type="ECO:0000256" key="1">
    <source>
        <dbReference type="SAM" id="MobiDB-lite"/>
    </source>
</evidence>